<keyword evidence="1" id="KW-0175">Coiled coil</keyword>
<name>A0A6J6CDM4_9ZZZZ</name>
<feature type="coiled-coil region" evidence="1">
    <location>
        <begin position="137"/>
        <end position="206"/>
    </location>
</feature>
<evidence type="ECO:0000313" key="2">
    <source>
        <dbReference type="EMBL" id="CAB4549426.1"/>
    </source>
</evidence>
<dbReference type="EMBL" id="CAEZTB010000004">
    <property type="protein sequence ID" value="CAB4549426.1"/>
    <property type="molecule type" value="Genomic_DNA"/>
</dbReference>
<accession>A0A6J6CDM4</accession>
<reference evidence="2" key="1">
    <citation type="submission" date="2020-05" db="EMBL/GenBank/DDBJ databases">
        <authorList>
            <person name="Chiriac C."/>
            <person name="Salcher M."/>
            <person name="Ghai R."/>
            <person name="Kavagutti S V."/>
        </authorList>
    </citation>
    <scope>NUCLEOTIDE SEQUENCE</scope>
</reference>
<organism evidence="2">
    <name type="scientific">freshwater metagenome</name>
    <dbReference type="NCBI Taxonomy" id="449393"/>
    <lineage>
        <taxon>unclassified sequences</taxon>
        <taxon>metagenomes</taxon>
        <taxon>ecological metagenomes</taxon>
    </lineage>
</organism>
<proteinExistence type="predicted"/>
<sequence length="362" mass="39877">MSGEELLFPTALRGYAKASVDEAVLDLNRDILRLSAQNAQLVEELKQAKLEIEALSAKIQESQSPTYAGLGNQAAIILASAEDQATRLMAHAEGEKIRILGSINEEVETKKAEADSYYESLVAEADRKGQRSINVARGEANELLAKAELEAKRLIEEATREASAIRGEIATEVAKLRADTKRQTELQKAEAEKDIVEKRLLLQKQSVREIDAEKAALLIGEQARIDLELELTGRRAEAEKEYLAKHQEAVHQTQKYLDDAKLQLQNAIARTNAAQLEAETIESAARSINKKTTDDARLQAETLIASAEAEARNLIAEAKAKVARDLDESTAKLQQLEVERKTVGSYLEQLEKIVAASKNSLK</sequence>
<feature type="coiled-coil region" evidence="1">
    <location>
        <begin position="24"/>
        <end position="58"/>
    </location>
</feature>
<feature type="coiled-coil region" evidence="1">
    <location>
        <begin position="257"/>
        <end position="339"/>
    </location>
</feature>
<gene>
    <name evidence="2" type="ORF">UFOPK1581_00059</name>
</gene>
<protein>
    <submittedName>
        <fullName evidence="2">Unannotated protein</fullName>
    </submittedName>
</protein>
<dbReference type="AlphaFoldDB" id="A0A6J6CDM4"/>
<evidence type="ECO:0000256" key="1">
    <source>
        <dbReference type="SAM" id="Coils"/>
    </source>
</evidence>